<accession>A0A1T1CNC4</accession>
<dbReference type="AlphaFoldDB" id="A0A1T1CNC4"/>
<name>A0A1T1CNC4_9SYNE</name>
<evidence type="ECO:0000313" key="2">
    <source>
        <dbReference type="Proteomes" id="UP000242636"/>
    </source>
</evidence>
<dbReference type="Proteomes" id="UP000242636">
    <property type="component" value="Unassembled WGS sequence"/>
</dbReference>
<proteinExistence type="predicted"/>
<protein>
    <submittedName>
        <fullName evidence="1">Uncharacterized protein</fullName>
    </submittedName>
</protein>
<dbReference type="EMBL" id="MWLD01000066">
    <property type="protein sequence ID" value="OOV30132.1"/>
    <property type="molecule type" value="Genomic_DNA"/>
</dbReference>
<comment type="caution">
    <text evidence="1">The sequence shown here is derived from an EMBL/GenBank/DDBJ whole genome shotgun (WGS) entry which is preliminary data.</text>
</comment>
<sequence>MSWPAATKQLPYLFQKSGDLEDAPDTALAAGVFHLARELVNLLLIPCEGFQRPDRIPGSLELFDPFSAKSRLPIPIAVHRVRQVLTFVSECP</sequence>
<organism evidence="1 2">
    <name type="scientific">Candidatus Synechococcus spongiarum LMB bulk15M</name>
    <dbReference type="NCBI Taxonomy" id="1943582"/>
    <lineage>
        <taxon>Bacteria</taxon>
        <taxon>Bacillati</taxon>
        <taxon>Cyanobacteriota</taxon>
        <taxon>Cyanophyceae</taxon>
        <taxon>Synechococcales</taxon>
        <taxon>Synechococcaceae</taxon>
        <taxon>Synechococcus</taxon>
    </lineage>
</organism>
<gene>
    <name evidence="1" type="ORF">BV61_05515</name>
</gene>
<reference evidence="1 2" key="1">
    <citation type="submission" date="2017-02" db="EMBL/GenBank/DDBJ databases">
        <title>Draft Genome Sequences of 'Candidatus Synechococcus spongiarum', Cyanobacterial Symbionts of the Mediterranean Sponge Aplysina aerophoba from two locations.</title>
        <authorList>
            <person name="Slaby B.M."/>
            <person name="Hentschel U."/>
        </authorList>
    </citation>
    <scope>NUCLEOTIDE SEQUENCE [LARGE SCALE GENOMIC DNA]</scope>
    <source>
        <strain evidence="1">LMB bulk15M</strain>
    </source>
</reference>
<evidence type="ECO:0000313" key="1">
    <source>
        <dbReference type="EMBL" id="OOV30132.1"/>
    </source>
</evidence>
<keyword evidence="2" id="KW-1185">Reference proteome</keyword>